<dbReference type="PRINTS" id="PR00125">
    <property type="entry name" value="ATPASEDELTA"/>
</dbReference>
<dbReference type="SUPFAM" id="SSF47928">
    <property type="entry name" value="N-terminal domain of the delta subunit of the F1F0-ATP synthase"/>
    <property type="match status" value="1"/>
</dbReference>
<name>A0ABW8Q6P6_9NEIS</name>
<evidence type="ECO:0000256" key="5">
    <source>
        <dbReference type="ARBA" id="ARBA00023136"/>
    </source>
</evidence>
<evidence type="ECO:0000256" key="3">
    <source>
        <dbReference type="ARBA" id="ARBA00022781"/>
    </source>
</evidence>
<proteinExistence type="inferred from homology"/>
<dbReference type="NCBIfam" id="TIGR01145">
    <property type="entry name" value="ATP_synt_delta"/>
    <property type="match status" value="1"/>
</dbReference>
<protein>
    <recommendedName>
        <fullName evidence="8">ATP synthase subunit delta</fullName>
    </recommendedName>
    <alternativeName>
        <fullName evidence="8">ATP synthase F(1) sector subunit delta</fullName>
    </alternativeName>
    <alternativeName>
        <fullName evidence="8">F-type ATPase subunit delta</fullName>
        <shortName evidence="8">F-ATPase subunit delta</shortName>
    </alternativeName>
</protein>
<keyword evidence="4 8" id="KW-0406">Ion transport</keyword>
<dbReference type="Proteomes" id="UP001621964">
    <property type="component" value="Unassembled WGS sequence"/>
</dbReference>
<dbReference type="InterPro" id="IPR026015">
    <property type="entry name" value="ATP_synth_OSCP/delta_N_sf"/>
</dbReference>
<dbReference type="PANTHER" id="PTHR11910">
    <property type="entry name" value="ATP SYNTHASE DELTA CHAIN"/>
    <property type="match status" value="1"/>
</dbReference>
<dbReference type="Gene3D" id="1.10.520.20">
    <property type="entry name" value="N-terminal domain of the delta subunit of the F1F0-ATP synthase"/>
    <property type="match status" value="1"/>
</dbReference>
<evidence type="ECO:0000313" key="9">
    <source>
        <dbReference type="EMBL" id="MFK7642603.1"/>
    </source>
</evidence>
<evidence type="ECO:0000256" key="6">
    <source>
        <dbReference type="ARBA" id="ARBA00023196"/>
    </source>
</evidence>
<dbReference type="InterPro" id="IPR000711">
    <property type="entry name" value="ATPase_OSCP/dsu"/>
</dbReference>
<gene>
    <name evidence="8" type="primary">atpH</name>
    <name evidence="9" type="ORF">ACI43T_08880</name>
</gene>
<accession>A0ABW8Q6P6</accession>
<dbReference type="EMBL" id="JBJGEB010000008">
    <property type="protein sequence ID" value="MFK7642603.1"/>
    <property type="molecule type" value="Genomic_DNA"/>
</dbReference>
<keyword evidence="7 8" id="KW-0066">ATP synthesis</keyword>
<dbReference type="NCBIfam" id="NF004402">
    <property type="entry name" value="PRK05758.2-2"/>
    <property type="match status" value="1"/>
</dbReference>
<keyword evidence="10" id="KW-1185">Reference proteome</keyword>
<dbReference type="HAMAP" id="MF_01416">
    <property type="entry name" value="ATP_synth_delta_bact"/>
    <property type="match status" value="1"/>
</dbReference>
<keyword evidence="8" id="KW-1003">Cell membrane</keyword>
<evidence type="ECO:0000256" key="1">
    <source>
        <dbReference type="ARBA" id="ARBA00004370"/>
    </source>
</evidence>
<sequence length="177" mass="19792">MAEFATIARPYAKALFGLAQEKKQIESWLGELKNLSAVVRQEKVISLIEQPETDTSEKARLLTDLVGLKDDSLKNFVTVLAEQKRLPILPEVYVQYQDLTLTLNDTKSAVIYSAYELTSAQAAELTEMLKKRFNTELVVTTQVDPKLIGGIRVEVGDQVLDLSIRGKLNALYTTMTN</sequence>
<dbReference type="PROSITE" id="PS00389">
    <property type="entry name" value="ATPASE_DELTA"/>
    <property type="match status" value="1"/>
</dbReference>
<evidence type="ECO:0000256" key="7">
    <source>
        <dbReference type="ARBA" id="ARBA00023310"/>
    </source>
</evidence>
<reference evidence="9 10" key="1">
    <citation type="submission" date="2024-11" db="EMBL/GenBank/DDBJ databases">
        <authorList>
            <person name="Mikucki A.G."/>
            <person name="Kahler C.M."/>
        </authorList>
    </citation>
    <scope>NUCLEOTIDE SEQUENCE [LARGE SCALE GENOMIC DNA]</scope>
    <source>
        <strain evidence="9 10">EXNM717</strain>
    </source>
</reference>
<evidence type="ECO:0000256" key="4">
    <source>
        <dbReference type="ARBA" id="ARBA00023065"/>
    </source>
</evidence>
<comment type="function">
    <text evidence="8">This protein is part of the stalk that links CF(0) to CF(1). It either transmits conformational changes from CF(0) to CF(1) or is implicated in proton conduction.</text>
</comment>
<keyword evidence="3 8" id="KW-0375">Hydrogen ion transport</keyword>
<comment type="function">
    <text evidence="8">F(1)F(0) ATP synthase produces ATP from ADP in the presence of a proton or sodium gradient. F-type ATPases consist of two structural domains, F(1) containing the extramembraneous catalytic core and F(0) containing the membrane proton channel, linked together by a central stalk and a peripheral stalk. During catalysis, ATP synthesis in the catalytic domain of F(1) is coupled via a rotary mechanism of the central stalk subunits to proton translocation.</text>
</comment>
<dbReference type="RefSeq" id="WP_009175072.1">
    <property type="nucleotide sequence ID" value="NZ_CAUJQB010000010.1"/>
</dbReference>
<dbReference type="InterPro" id="IPR020781">
    <property type="entry name" value="ATPase_OSCP/d_CS"/>
</dbReference>
<comment type="subcellular location">
    <subcellularLocation>
        <location evidence="8">Cell membrane</location>
        <topology evidence="8">Peripheral membrane protein</topology>
    </subcellularLocation>
    <subcellularLocation>
        <location evidence="1">Membrane</location>
    </subcellularLocation>
</comment>
<organism evidence="9 10">
    <name type="scientific">Neisseria oralis</name>
    <dbReference type="NCBI Taxonomy" id="1107316"/>
    <lineage>
        <taxon>Bacteria</taxon>
        <taxon>Pseudomonadati</taxon>
        <taxon>Pseudomonadota</taxon>
        <taxon>Betaproteobacteria</taxon>
        <taxon>Neisseriales</taxon>
        <taxon>Neisseriaceae</taxon>
        <taxon>Neisseria</taxon>
    </lineage>
</organism>
<comment type="similarity">
    <text evidence="8">Belongs to the ATPase delta chain family.</text>
</comment>
<keyword evidence="6 8" id="KW-0139">CF(1)</keyword>
<evidence type="ECO:0000313" key="10">
    <source>
        <dbReference type="Proteomes" id="UP001621964"/>
    </source>
</evidence>
<evidence type="ECO:0000256" key="2">
    <source>
        <dbReference type="ARBA" id="ARBA00022448"/>
    </source>
</evidence>
<evidence type="ECO:0000256" key="8">
    <source>
        <dbReference type="HAMAP-Rule" id="MF_01416"/>
    </source>
</evidence>
<comment type="caution">
    <text evidence="9">The sequence shown here is derived from an EMBL/GenBank/DDBJ whole genome shotgun (WGS) entry which is preliminary data.</text>
</comment>
<keyword evidence="5 8" id="KW-0472">Membrane</keyword>
<keyword evidence="2 8" id="KW-0813">Transport</keyword>
<dbReference type="Pfam" id="PF00213">
    <property type="entry name" value="OSCP"/>
    <property type="match status" value="1"/>
</dbReference>